<dbReference type="SUPFAM" id="SSF55048">
    <property type="entry name" value="Probable ACP-binding domain of malonyl-CoA ACP transacylase"/>
    <property type="match status" value="1"/>
</dbReference>
<evidence type="ECO:0000256" key="3">
    <source>
        <dbReference type="ARBA" id="ARBA00023315"/>
    </source>
</evidence>
<accession>A0A2A7SCH8</accession>
<organism evidence="5 6">
    <name type="scientific">Burkholderia gladioli</name>
    <name type="common">Pseudomonas marginata</name>
    <name type="synonym">Phytomonas marginata</name>
    <dbReference type="NCBI Taxonomy" id="28095"/>
    <lineage>
        <taxon>Bacteria</taxon>
        <taxon>Pseudomonadati</taxon>
        <taxon>Pseudomonadota</taxon>
        <taxon>Betaproteobacteria</taxon>
        <taxon>Burkholderiales</taxon>
        <taxon>Burkholderiaceae</taxon>
        <taxon>Burkholderia</taxon>
    </lineage>
</organism>
<dbReference type="Proteomes" id="UP000220629">
    <property type="component" value="Unassembled WGS sequence"/>
</dbReference>
<dbReference type="SUPFAM" id="SSF52151">
    <property type="entry name" value="FabD/lysophospholipase-like"/>
    <property type="match status" value="1"/>
</dbReference>
<dbReference type="InterPro" id="IPR050858">
    <property type="entry name" value="Mal-CoA-ACP_Trans/PKS_FabD"/>
</dbReference>
<evidence type="ECO:0000256" key="4">
    <source>
        <dbReference type="ARBA" id="ARBA00048462"/>
    </source>
</evidence>
<keyword evidence="2 5" id="KW-0808">Transferase</keyword>
<dbReference type="GO" id="GO:0004314">
    <property type="term" value="F:[acyl-carrier-protein] S-malonyltransferase activity"/>
    <property type="evidence" value="ECO:0007669"/>
    <property type="project" value="UniProtKB-EC"/>
</dbReference>
<dbReference type="InterPro" id="IPR004410">
    <property type="entry name" value="Malonyl_CoA-ACP_transAc_FabD"/>
</dbReference>
<evidence type="ECO:0000313" key="6">
    <source>
        <dbReference type="Proteomes" id="UP000220629"/>
    </source>
</evidence>
<evidence type="ECO:0000313" key="5">
    <source>
        <dbReference type="EMBL" id="PEH41357.1"/>
    </source>
</evidence>
<dbReference type="EC" id="2.3.1.39" evidence="1"/>
<dbReference type="InterPro" id="IPR014043">
    <property type="entry name" value="Acyl_transferase_dom"/>
</dbReference>
<proteinExistence type="predicted"/>
<reference evidence="6" key="1">
    <citation type="submission" date="2017-09" db="EMBL/GenBank/DDBJ databases">
        <title>FDA dAtabase for Regulatory Grade micrObial Sequences (FDA-ARGOS): Supporting development and validation of Infectious Disease Dx tests.</title>
        <authorList>
            <person name="Minogue T."/>
            <person name="Wolcott M."/>
            <person name="Wasieloski L."/>
            <person name="Aguilar W."/>
            <person name="Moore D."/>
            <person name="Tallon L."/>
            <person name="Sadzewicz L."/>
            <person name="Ott S."/>
            <person name="Zhao X."/>
            <person name="Nagaraj S."/>
            <person name="Vavikolanu K."/>
            <person name="Aluvathingal J."/>
            <person name="Nadendla S."/>
            <person name="Sichtig H."/>
        </authorList>
    </citation>
    <scope>NUCLEOTIDE SEQUENCE [LARGE SCALE GENOMIC DNA]</scope>
    <source>
        <strain evidence="6">FDAARGOS_390</strain>
    </source>
</reference>
<dbReference type="AlphaFoldDB" id="A0A2A7SCH8"/>
<dbReference type="InterPro" id="IPR016035">
    <property type="entry name" value="Acyl_Trfase/lysoPLipase"/>
</dbReference>
<dbReference type="PANTHER" id="PTHR42681:SF1">
    <property type="entry name" value="MALONYL-COA-ACYL CARRIER PROTEIN TRANSACYLASE, MITOCHONDRIAL"/>
    <property type="match status" value="1"/>
</dbReference>
<dbReference type="InterPro" id="IPR016036">
    <property type="entry name" value="Malonyl_transacylase_ACP-bd"/>
</dbReference>
<evidence type="ECO:0000256" key="2">
    <source>
        <dbReference type="ARBA" id="ARBA00022679"/>
    </source>
</evidence>
<dbReference type="InterPro" id="IPR001227">
    <property type="entry name" value="Ac_transferase_dom_sf"/>
</dbReference>
<dbReference type="Gene3D" id="3.40.366.10">
    <property type="entry name" value="Malonyl-Coenzyme A Acyl Carrier Protein, domain 2"/>
    <property type="match status" value="1"/>
</dbReference>
<keyword evidence="3" id="KW-0012">Acyltransferase</keyword>
<sequence length="375" mass="41167">MLKTLMFPGQGSQAKGMGAALFERFADLTARADAALGYSIRELCLDDPRDELNRTRYTQPALYVVNALAWQAWREDNAAQPTPDFLAGHSLGEFNALLAAGCFDFETGLKLVMKRGELMSEARDGAMAAIVNANREHIERTLAEHGLHDTAIANDNTPNQLVISGPVDEIERAEPLFQQERVRYLRLNTSGAFHSKFMRPAQQAFATFLQSFRLEDPAVPVISNVSARPYEAGTVADGLARQIANPVRWTESVGYLLALASTRGQEIEFVELGHGDVLTRLAHTIRRLAPSKPDLPSGKPQESIAPAVTASVPNAAEQVADWNLRHPIGARVRSSRVPDDALETRSAAMVLFGHRAAVYMKGYNGYFDLQEVTPL</sequence>
<name>A0A2A7SCH8_BURGA</name>
<comment type="caution">
    <text evidence="5">The sequence shown here is derived from an EMBL/GenBank/DDBJ whole genome shotgun (WGS) entry which is preliminary data.</text>
</comment>
<protein>
    <recommendedName>
        <fullName evidence="1">[acyl-carrier-protein] S-malonyltransferase</fullName>
        <ecNumber evidence="1">2.3.1.39</ecNumber>
    </recommendedName>
</protein>
<dbReference type="Pfam" id="PF00698">
    <property type="entry name" value="Acyl_transf_1"/>
    <property type="match status" value="1"/>
</dbReference>
<gene>
    <name evidence="5" type="primary">fabD</name>
    <name evidence="5" type="ORF">CRM94_03810</name>
</gene>
<evidence type="ECO:0000256" key="1">
    <source>
        <dbReference type="ARBA" id="ARBA00013258"/>
    </source>
</evidence>
<dbReference type="EMBL" id="PDDY01000001">
    <property type="protein sequence ID" value="PEH41357.1"/>
    <property type="molecule type" value="Genomic_DNA"/>
</dbReference>
<dbReference type="PANTHER" id="PTHR42681">
    <property type="entry name" value="MALONYL-COA-ACYL CARRIER PROTEIN TRANSACYLASE, MITOCHONDRIAL"/>
    <property type="match status" value="1"/>
</dbReference>
<dbReference type="Gene3D" id="3.30.70.250">
    <property type="entry name" value="Malonyl-CoA ACP transacylase, ACP-binding"/>
    <property type="match status" value="1"/>
</dbReference>
<dbReference type="NCBIfam" id="TIGR00128">
    <property type="entry name" value="fabD"/>
    <property type="match status" value="1"/>
</dbReference>
<dbReference type="GO" id="GO:0006633">
    <property type="term" value="P:fatty acid biosynthetic process"/>
    <property type="evidence" value="ECO:0007669"/>
    <property type="project" value="TreeGrafter"/>
</dbReference>
<dbReference type="SMART" id="SM00827">
    <property type="entry name" value="PKS_AT"/>
    <property type="match status" value="1"/>
</dbReference>
<comment type="catalytic activity">
    <reaction evidence="4">
        <text>holo-[ACP] + malonyl-CoA = malonyl-[ACP] + CoA</text>
        <dbReference type="Rhea" id="RHEA:41792"/>
        <dbReference type="Rhea" id="RHEA-COMP:9623"/>
        <dbReference type="Rhea" id="RHEA-COMP:9685"/>
        <dbReference type="ChEBI" id="CHEBI:57287"/>
        <dbReference type="ChEBI" id="CHEBI:57384"/>
        <dbReference type="ChEBI" id="CHEBI:64479"/>
        <dbReference type="ChEBI" id="CHEBI:78449"/>
        <dbReference type="EC" id="2.3.1.39"/>
    </reaction>
</comment>
<dbReference type="GO" id="GO:0005829">
    <property type="term" value="C:cytosol"/>
    <property type="evidence" value="ECO:0007669"/>
    <property type="project" value="TreeGrafter"/>
</dbReference>